<dbReference type="AlphaFoldDB" id="A0AAU9EAM3"/>
<keyword evidence="4" id="KW-1185">Reference proteome</keyword>
<dbReference type="SUPFAM" id="SSF56747">
    <property type="entry name" value="Prim-pol domain"/>
    <property type="match status" value="1"/>
</dbReference>
<proteinExistence type="predicted"/>
<evidence type="ECO:0008006" key="5">
    <source>
        <dbReference type="Google" id="ProtNLM"/>
    </source>
</evidence>
<sequence length="696" mass="76290">MLNTALELLDRGISVIPIEPKGKKPLVRWEEFQHRRATEEEVEAWFERWPDANLAIVCGSISGIWAMDVDGPEGMEWFSKNAPKTSVYSKTGKPSAFHAFYKIPAGVEIKNAVGWRDQIDIRAEGGYVVCPPSIHPSGVAYEWKFIPGLDGWDGLTEWAPPDNCQPALPDSSRRGNLAGVDLTGIQVSTESRASVPKGGRNHALAEMAGKWIAKGLDIDEALLLAEGWNRKICQPPMGAREVETTVRSVYRLDRRNHPERAPVENLPGLTAAVPEPCAPAEEFPAELLEPGGLLGEIMAYIERSTAVSYAPFNLAAAITVLGSIAGQRVMTETGLRTNMYCVCLGYSGCGKNAAHQALPTLLMGGECHRVMGPNDPTSASAIMHWLSKEGQQRTMLTIDEVGLLYQAIKKPHSPGAEIPKTLMEMFSGAGHHYTKSYATKDPVVLHWHLLGLYGTGTPETFWGGMTSSEVADGFLARLLMFSSDRPAPRPKETVDTSVPEALVEALDHVWNIPVDHTGGNLARIPVPFKVDMSREAKDEMARWGDTYFELRNEHRKEAVGSIYGRAVEHAAKLALVHAVSLYGAGVIEKEVGMESLRWAAGLVDNLVAGLVDRTQDQISDNEWEAQEKRVLALIKKKSTVDRPGLTAAEVGRFLHQSMQTRDSLLKTMVSNGVLVIMKYTPTRGPGCDIYCQAKNQ</sequence>
<dbReference type="Pfam" id="PF08708">
    <property type="entry name" value="PriCT_1"/>
    <property type="match status" value="1"/>
</dbReference>
<organism evidence="3 4">
    <name type="scientific">Desulfoferula mesophila</name>
    <dbReference type="NCBI Taxonomy" id="3058419"/>
    <lineage>
        <taxon>Bacteria</taxon>
        <taxon>Pseudomonadati</taxon>
        <taxon>Thermodesulfobacteriota</taxon>
        <taxon>Desulfarculia</taxon>
        <taxon>Desulfarculales</taxon>
        <taxon>Desulfarculaceae</taxon>
        <taxon>Desulfoferula</taxon>
    </lineage>
</organism>
<dbReference type="CDD" id="cd04859">
    <property type="entry name" value="Prim_Pol"/>
    <property type="match status" value="1"/>
</dbReference>
<dbReference type="Pfam" id="PF09250">
    <property type="entry name" value="Prim-Pol"/>
    <property type="match status" value="1"/>
</dbReference>
<dbReference type="Gene3D" id="3.30.720.160">
    <property type="entry name" value="Bifunctional DNA primase/polymerase, N-terminal"/>
    <property type="match status" value="1"/>
</dbReference>
<feature type="domain" description="Primase C-terminal 1" evidence="1">
    <location>
        <begin position="189"/>
        <end position="255"/>
    </location>
</feature>
<reference evidence="4" key="1">
    <citation type="journal article" date="2023" name="Arch. Microbiol.">
        <title>Desulfoferula mesophilus gen. nov. sp. nov., a mesophilic sulfate-reducing bacterium isolated from a brackish lake sediment.</title>
        <authorList>
            <person name="Watanabe T."/>
            <person name="Yabe T."/>
            <person name="Tsuji J.M."/>
            <person name="Fukui M."/>
        </authorList>
    </citation>
    <scope>NUCLEOTIDE SEQUENCE [LARGE SCALE GENOMIC DNA]</scope>
    <source>
        <strain evidence="4">12FAK</strain>
    </source>
</reference>
<dbReference type="KEGG" id="dmp:FAK_12570"/>
<gene>
    <name evidence="3" type="ORF">FAK_12570</name>
</gene>
<dbReference type="InterPro" id="IPR014820">
    <property type="entry name" value="PriCT_1"/>
</dbReference>
<evidence type="ECO:0000259" key="2">
    <source>
        <dbReference type="SMART" id="SM00943"/>
    </source>
</evidence>
<accession>A0AAU9EAM3</accession>
<protein>
    <recommendedName>
        <fullName evidence="5">DNA primase/polymerase bifunctional N-terminal domain-containing protein</fullName>
    </recommendedName>
</protein>
<evidence type="ECO:0000313" key="3">
    <source>
        <dbReference type="EMBL" id="BEQ14191.1"/>
    </source>
</evidence>
<feature type="domain" description="DNA primase/polymerase bifunctional N-terminal" evidence="2">
    <location>
        <begin position="5"/>
        <end position="163"/>
    </location>
</feature>
<dbReference type="EMBL" id="AP028679">
    <property type="protein sequence ID" value="BEQ14191.1"/>
    <property type="molecule type" value="Genomic_DNA"/>
</dbReference>
<dbReference type="SMART" id="SM00943">
    <property type="entry name" value="Prim-Pol"/>
    <property type="match status" value="1"/>
</dbReference>
<dbReference type="InterPro" id="IPR015330">
    <property type="entry name" value="DNA_primase/pol_bifunc_N"/>
</dbReference>
<dbReference type="Proteomes" id="UP001366166">
    <property type="component" value="Chromosome"/>
</dbReference>
<evidence type="ECO:0000313" key="4">
    <source>
        <dbReference type="Proteomes" id="UP001366166"/>
    </source>
</evidence>
<evidence type="ECO:0000259" key="1">
    <source>
        <dbReference type="SMART" id="SM00942"/>
    </source>
</evidence>
<dbReference type="RefSeq" id="WP_338605910.1">
    <property type="nucleotide sequence ID" value="NZ_AP028679.1"/>
</dbReference>
<dbReference type="SMART" id="SM00942">
    <property type="entry name" value="PriCT_1"/>
    <property type="match status" value="1"/>
</dbReference>
<name>A0AAU9EAM3_9BACT</name>